<reference evidence="3 4" key="1">
    <citation type="submission" date="2020-10" db="EMBL/GenBank/DDBJ databases">
        <title>Novel bacteriophages targeting Providencia spp. as potential agents for phage therapy.</title>
        <authorList>
            <person name="Rakov C."/>
            <person name="Alkalay-Oren S."/>
            <person name="Coppenhagen-Glazer S."/>
            <person name="Hazan R."/>
        </authorList>
    </citation>
    <scope>NUCLEOTIDE SEQUENCE [LARGE SCALE GENOMIC DNA]</scope>
</reference>
<protein>
    <submittedName>
        <fullName evidence="3">Recombinase</fullName>
    </submittedName>
</protein>
<dbReference type="Pfam" id="PF03796">
    <property type="entry name" value="DnaB_C"/>
    <property type="match status" value="1"/>
</dbReference>
<accession>A0A873WHL3</accession>
<feature type="domain" description="SF4 helicase" evidence="2">
    <location>
        <begin position="176"/>
        <end position="387"/>
    </location>
</feature>
<dbReference type="GO" id="GO:0006260">
    <property type="term" value="P:DNA replication"/>
    <property type="evidence" value="ECO:0007669"/>
    <property type="project" value="InterPro"/>
</dbReference>
<dbReference type="GO" id="GO:0003678">
    <property type="term" value="F:DNA helicase activity"/>
    <property type="evidence" value="ECO:0007669"/>
    <property type="project" value="InterPro"/>
</dbReference>
<organism evidence="3 4">
    <name type="scientific">Providencia phage PSTCR5</name>
    <dbReference type="NCBI Taxonomy" id="2783547"/>
    <lineage>
        <taxon>Viruses</taxon>
        <taxon>Duplodnaviria</taxon>
        <taxon>Heunggongvirae</taxon>
        <taxon>Uroviricota</taxon>
        <taxon>Caudoviricetes</taxon>
        <taxon>Demerecviridae</taxon>
        <taxon>Priunavirus</taxon>
        <taxon>Priunavirus PSTCR5</taxon>
    </lineage>
</organism>
<sequence>MFNVQAVVLKQLLTTDDAVQVTFALARLRKEHFTDAFSSIYVAIQNYYKTSGKIPTLDNLRLSANRNVRLSQALAVLDMQEIPEVEISESIDVLETEFAQDLTLKLLESEVLNDLYALDKDALVDRLNSLAMQVENEVGQSGAITQAYEIEIFKEKGAPKLAVSLGISNEFEIHSGSLQRTEVMFLGGFRGSGKSIVCCNMQVTQYQQGKVSPYFSLEMKAHEVMERNLAILSGVSASSLRLGRLAPEEVQQLLKTRASMFHGGLDEYHKYAAKYTINEMSDGFELEKLLRTEFEEITPMPIIHDPKLSIEQLGAITRGLISVHGEENVELVILDYLNQVRVHGTSDIQMYDWIPQMVVAKQFKTTCGELNVAGVSPYQMDKHGNARMSQGILDSCDMALTLNPAKKPKGADGKRDPMGAIVFETTKVRSMDDMILAPGISWETLRIDPAVNYTKEDLLVKGLELALDFDKKSGDKSERKGKKAPPKKDLDPNTAGGPPAGATDL</sequence>
<dbReference type="InterPro" id="IPR027417">
    <property type="entry name" value="P-loop_NTPase"/>
</dbReference>
<proteinExistence type="predicted"/>
<dbReference type="SUPFAM" id="SSF52540">
    <property type="entry name" value="P-loop containing nucleoside triphosphate hydrolases"/>
    <property type="match status" value="1"/>
</dbReference>
<dbReference type="GO" id="GO:0005524">
    <property type="term" value="F:ATP binding"/>
    <property type="evidence" value="ECO:0007669"/>
    <property type="project" value="InterPro"/>
</dbReference>
<dbReference type="EMBL" id="MW057857">
    <property type="protein sequence ID" value="QPB12110.1"/>
    <property type="molecule type" value="Genomic_DNA"/>
</dbReference>
<dbReference type="KEGG" id="vg:65132457"/>
<dbReference type="RefSeq" id="YP_010113897.1">
    <property type="nucleotide sequence ID" value="NC_055910.1"/>
</dbReference>
<evidence type="ECO:0000313" key="3">
    <source>
        <dbReference type="EMBL" id="QPB12110.1"/>
    </source>
</evidence>
<dbReference type="Gene3D" id="3.40.50.300">
    <property type="entry name" value="P-loop containing nucleotide triphosphate hydrolases"/>
    <property type="match status" value="1"/>
</dbReference>
<name>A0A873WHL3_9CAUD</name>
<evidence type="ECO:0000256" key="1">
    <source>
        <dbReference type="SAM" id="MobiDB-lite"/>
    </source>
</evidence>
<dbReference type="GeneID" id="65132457"/>
<dbReference type="InterPro" id="IPR007694">
    <property type="entry name" value="DNA_helicase_DnaB-like_C"/>
</dbReference>
<evidence type="ECO:0000259" key="2">
    <source>
        <dbReference type="Pfam" id="PF03796"/>
    </source>
</evidence>
<feature type="region of interest" description="Disordered" evidence="1">
    <location>
        <begin position="470"/>
        <end position="505"/>
    </location>
</feature>
<evidence type="ECO:0000313" key="4">
    <source>
        <dbReference type="Proteomes" id="UP000663042"/>
    </source>
</evidence>
<dbReference type="PANTHER" id="PTHR30153">
    <property type="entry name" value="REPLICATIVE DNA HELICASE DNAB"/>
    <property type="match status" value="1"/>
</dbReference>
<dbReference type="PANTHER" id="PTHR30153:SF2">
    <property type="entry name" value="REPLICATIVE DNA HELICASE"/>
    <property type="match status" value="1"/>
</dbReference>
<keyword evidence="4" id="KW-1185">Reference proteome</keyword>
<dbReference type="Proteomes" id="UP000663042">
    <property type="component" value="Segment"/>
</dbReference>